<name>A0ABR0TWH4_AURPU</name>
<dbReference type="SMART" id="SM00906">
    <property type="entry name" value="Fungal_trans"/>
    <property type="match status" value="1"/>
</dbReference>
<feature type="compositionally biased region" description="Pro residues" evidence="4">
    <location>
        <begin position="41"/>
        <end position="52"/>
    </location>
</feature>
<feature type="region of interest" description="Disordered" evidence="4">
    <location>
        <begin position="701"/>
        <end position="760"/>
    </location>
</feature>
<dbReference type="PANTHER" id="PTHR47424:SF2">
    <property type="entry name" value="TRANSCRIPTION FACTOR DOMAIN-CONTAINING PROTEIN-RELATED"/>
    <property type="match status" value="1"/>
</dbReference>
<protein>
    <recommendedName>
        <fullName evidence="5">Zn(2)-C6 fungal-type domain-containing protein</fullName>
    </recommendedName>
</protein>
<dbReference type="PROSITE" id="PS00463">
    <property type="entry name" value="ZN2_CY6_FUNGAL_1"/>
    <property type="match status" value="1"/>
</dbReference>
<dbReference type="Pfam" id="PF00172">
    <property type="entry name" value="Zn_clus"/>
    <property type="match status" value="1"/>
</dbReference>
<organism evidence="6 7">
    <name type="scientific">Aureobasidium pullulans</name>
    <name type="common">Black yeast</name>
    <name type="synonym">Pullularia pullulans</name>
    <dbReference type="NCBI Taxonomy" id="5580"/>
    <lineage>
        <taxon>Eukaryota</taxon>
        <taxon>Fungi</taxon>
        <taxon>Dikarya</taxon>
        <taxon>Ascomycota</taxon>
        <taxon>Pezizomycotina</taxon>
        <taxon>Dothideomycetes</taxon>
        <taxon>Dothideomycetidae</taxon>
        <taxon>Dothideales</taxon>
        <taxon>Saccotheciaceae</taxon>
        <taxon>Aureobasidium</taxon>
    </lineage>
</organism>
<dbReference type="Pfam" id="PF03902">
    <property type="entry name" value="Gal4_dimer"/>
    <property type="match status" value="1"/>
</dbReference>
<gene>
    <name evidence="6" type="ORF">QM012_000434</name>
</gene>
<dbReference type="SMART" id="SM00066">
    <property type="entry name" value="GAL4"/>
    <property type="match status" value="1"/>
</dbReference>
<feature type="region of interest" description="Disordered" evidence="4">
    <location>
        <begin position="227"/>
        <end position="258"/>
    </location>
</feature>
<dbReference type="CDD" id="cd00067">
    <property type="entry name" value="GAL4"/>
    <property type="match status" value="1"/>
</dbReference>
<dbReference type="EMBL" id="JASGXD010000001">
    <property type="protein sequence ID" value="KAK6008531.1"/>
    <property type="molecule type" value="Genomic_DNA"/>
</dbReference>
<dbReference type="Proteomes" id="UP001341245">
    <property type="component" value="Unassembled WGS sequence"/>
</dbReference>
<feature type="region of interest" description="Disordered" evidence="4">
    <location>
        <begin position="22"/>
        <end position="168"/>
    </location>
</feature>
<dbReference type="PANTHER" id="PTHR47424">
    <property type="entry name" value="REGULATORY PROTEIN GAL4"/>
    <property type="match status" value="1"/>
</dbReference>
<evidence type="ECO:0000313" key="7">
    <source>
        <dbReference type="Proteomes" id="UP001341245"/>
    </source>
</evidence>
<accession>A0ABR0TWH4</accession>
<sequence>MTGSSQPSYFYLQYESRPQIDRSDLAFAQGGSPPWQLIPSYPSPPMSSPPSPQRKVSDIQPPPATTFSEPTLSATTTASDPSTTRTDFNIPPISAGARTLPKISQSSAPTPAATSSGAPRTYSSSSTESLALLRQTESGSSASNVPDPHPTAGPSIVQSSSDIGRGGRRAKAHVANACNNCKRAHLSCDVERPCGRCVATGKAETCRDVPHKKRGRPRLRDEAQFHLQQGGSEVETTESPMPGPTSARSMARPGHRKTASLRTLAAFAAEQGHQPSTGQGVSTRERAYSFGAAPATGLPQSRHPRLAPSPEVPIAFLDTDFVILKANATFQRLFSWLQEIKGIRLSDIAKPVEGDSFQNARNRLREEREIREPAYLPPILQPRLDPVSGIGTTDHDVEEVTRGFADHQFNWTFRLGGGVDQTLPVRMRLAKTSVYFITLFLPPLPPQATEQISIPQPPPVMFPTRVAAPPPAALQGSPVMMQQQPGISEPPSTYYILPTGDPGSQNYTLNPRYTFGEHSYTHSTHYQPTYSQQQHQQSVQQMLPPPPALSQSLDQRPGTAGSSSSSHLSQPSFLQPPTHGHRSRPRSDTMDSLGRHIQTRLRADSGATVPVFHSSPVQQRHATERVSSEDDFETGEGSGSPRKRRRLDINEMLQRHLTEVEHRLSRAEAILKRLFSDQEVSYLLDQERSGDVPVLPSIRNASQTQTPRTASPAGGSVHSPASSHQQQSVISQPQTSVHGSVSLEDPGSSWSFPTTDVEPDPTAALYPDGDEEFEWDEREQTGLAGGVAMAEDDEEGVRKVMDGMATLTVDAANYGYLGMASGASHLRSLWMESGNGPSWNSDAYNDRRRDLQDLLRRRTEGSTIASAVQTQTLVTRAMVDVFVDAFFVRYHPVFPILHEPTFRAQYDSRMARPGQSIWLVLVNIVAALGAFVTNPSSSDETSLSIFRTAKRYLAVNALETGNLTLVQAFGMAAMFLQKINKPNTGYNYGGVAIRMAIGLGLHKEFGSQHMSPFKQELRRRIWWSLCVLDVGATITYSRPLIWPQIGVDAALPSNIREEDITVNSPVTPAEVDTATVNTYLRVQSSYHLQTMPIYNRLISNPPPLPEELLTLDSTIVENWLRQVPHYFQDSSGADLDDRFALPHGINCWRYRNLRIVIFRPLLVKWALQDGLEETLTWHEQEATNRCLRAARESIASIQNFWKSRPQTRLTAFYVLYFLFQAALIPIHCLRSKSRSRLAPEWRDQVTATLEVVESMIGLNQSASKCRDVIMSLCGSHLRNVDDQFVNYEQAFNFEPSMDWMAGCVAPTLINENLWAGSLDNTSAELSFSTWEGDWNI</sequence>
<comment type="caution">
    <text evidence="6">The sequence shown here is derived from an EMBL/GenBank/DDBJ whole genome shotgun (WGS) entry which is preliminary data.</text>
</comment>
<keyword evidence="1" id="KW-0805">Transcription regulation</keyword>
<feature type="compositionally biased region" description="Polar residues" evidence="4">
    <location>
        <begin position="719"/>
        <end position="739"/>
    </location>
</feature>
<evidence type="ECO:0000259" key="5">
    <source>
        <dbReference type="PROSITE" id="PS50048"/>
    </source>
</evidence>
<dbReference type="InterPro" id="IPR007219">
    <property type="entry name" value="XnlR_reg_dom"/>
</dbReference>
<keyword evidence="2" id="KW-0804">Transcription</keyword>
<evidence type="ECO:0000256" key="2">
    <source>
        <dbReference type="ARBA" id="ARBA00023163"/>
    </source>
</evidence>
<reference evidence="6 7" key="1">
    <citation type="submission" date="2023-11" db="EMBL/GenBank/DDBJ databases">
        <title>Draft genome sequence and annotation of the polyextremotolerant black yeast-like fungus Aureobasidium pullulans NRRL 62042.</title>
        <authorList>
            <person name="Dielentheis-Frenken M.R.E."/>
            <person name="Wibberg D."/>
            <person name="Blank L.M."/>
            <person name="Tiso T."/>
        </authorList>
    </citation>
    <scope>NUCLEOTIDE SEQUENCE [LARGE SCALE GENOMIC DNA]</scope>
    <source>
        <strain evidence="6 7">NRRL 62042</strain>
    </source>
</reference>
<feature type="compositionally biased region" description="Polar residues" evidence="4">
    <location>
        <begin position="122"/>
        <end position="144"/>
    </location>
</feature>
<feature type="compositionally biased region" description="Low complexity" evidence="4">
    <location>
        <begin position="106"/>
        <end position="121"/>
    </location>
</feature>
<feature type="compositionally biased region" description="Polar residues" evidence="4">
    <location>
        <begin position="502"/>
        <end position="511"/>
    </location>
</feature>
<evidence type="ECO:0000256" key="4">
    <source>
        <dbReference type="SAM" id="MobiDB-lite"/>
    </source>
</evidence>
<proteinExistence type="predicted"/>
<evidence type="ECO:0000256" key="1">
    <source>
        <dbReference type="ARBA" id="ARBA00023015"/>
    </source>
</evidence>
<dbReference type="PROSITE" id="PS50048">
    <property type="entry name" value="ZN2_CY6_FUNGAL_2"/>
    <property type="match status" value="1"/>
</dbReference>
<dbReference type="Pfam" id="PF04082">
    <property type="entry name" value="Fungal_trans"/>
    <property type="match status" value="1"/>
</dbReference>
<dbReference type="CDD" id="cd12148">
    <property type="entry name" value="fungal_TF_MHR"/>
    <property type="match status" value="1"/>
</dbReference>
<feature type="region of interest" description="Disordered" evidence="4">
    <location>
        <begin position="500"/>
        <end position="647"/>
    </location>
</feature>
<feature type="compositionally biased region" description="Low complexity" evidence="4">
    <location>
        <begin position="524"/>
        <end position="541"/>
    </location>
</feature>
<feature type="domain" description="Zn(2)-C6 fungal-type" evidence="5">
    <location>
        <begin position="177"/>
        <end position="208"/>
    </location>
</feature>
<keyword evidence="3" id="KW-0539">Nucleus</keyword>
<feature type="compositionally biased region" description="Low complexity" evidence="4">
    <location>
        <begin position="70"/>
        <end position="87"/>
    </location>
</feature>
<evidence type="ECO:0000256" key="3">
    <source>
        <dbReference type="ARBA" id="ARBA00023242"/>
    </source>
</evidence>
<feature type="compositionally biased region" description="Low complexity" evidence="4">
    <location>
        <begin position="562"/>
        <end position="577"/>
    </location>
</feature>
<dbReference type="InterPro" id="IPR001138">
    <property type="entry name" value="Zn2Cys6_DnaBD"/>
</dbReference>
<dbReference type="InterPro" id="IPR051127">
    <property type="entry name" value="Fungal_SecMet_Regulators"/>
</dbReference>
<dbReference type="InterPro" id="IPR005600">
    <property type="entry name" value="Gal4_dimer_dom"/>
</dbReference>
<keyword evidence="7" id="KW-1185">Reference proteome</keyword>
<evidence type="ECO:0000313" key="6">
    <source>
        <dbReference type="EMBL" id="KAK6008531.1"/>
    </source>
</evidence>